<comment type="caution">
    <text evidence="2">The sequence shown here is derived from an EMBL/GenBank/DDBJ whole genome shotgun (WGS) entry which is preliminary data.</text>
</comment>
<sequence>MKRPPAPSSARLSTEDGGGFPAHGLAPDQPSPLLLTPNPVPGSVLEGSEDELPPSLVPVPEEFVEDLSPLPVPVPEGCEDAPSLPAVSRRLRRRSPRPRRMSKRSPRRASELHRGFSRSCQIIGSYITGLLSSYVAGLLIAGPARNGIRTGRLNSGSAGDGLWVGSLNSCFCGSLGTAPKGRGYVIPACVLSS</sequence>
<dbReference type="EMBL" id="JAHRIP010068050">
    <property type="protein sequence ID" value="MEQ2307999.1"/>
    <property type="molecule type" value="Genomic_DNA"/>
</dbReference>
<evidence type="ECO:0000256" key="1">
    <source>
        <dbReference type="SAM" id="MobiDB-lite"/>
    </source>
</evidence>
<reference evidence="2 3" key="1">
    <citation type="submission" date="2021-06" db="EMBL/GenBank/DDBJ databases">
        <authorList>
            <person name="Palmer J.M."/>
        </authorList>
    </citation>
    <scope>NUCLEOTIDE SEQUENCE [LARGE SCALE GENOMIC DNA]</scope>
    <source>
        <strain evidence="2 3">AS_MEX2019</strain>
        <tissue evidence="2">Muscle</tissue>
    </source>
</reference>
<evidence type="ECO:0000313" key="2">
    <source>
        <dbReference type="EMBL" id="MEQ2307999.1"/>
    </source>
</evidence>
<evidence type="ECO:0000313" key="3">
    <source>
        <dbReference type="Proteomes" id="UP001469553"/>
    </source>
</evidence>
<keyword evidence="3" id="KW-1185">Reference proteome</keyword>
<organism evidence="2 3">
    <name type="scientific">Ameca splendens</name>
    <dbReference type="NCBI Taxonomy" id="208324"/>
    <lineage>
        <taxon>Eukaryota</taxon>
        <taxon>Metazoa</taxon>
        <taxon>Chordata</taxon>
        <taxon>Craniata</taxon>
        <taxon>Vertebrata</taxon>
        <taxon>Euteleostomi</taxon>
        <taxon>Actinopterygii</taxon>
        <taxon>Neopterygii</taxon>
        <taxon>Teleostei</taxon>
        <taxon>Neoteleostei</taxon>
        <taxon>Acanthomorphata</taxon>
        <taxon>Ovalentaria</taxon>
        <taxon>Atherinomorphae</taxon>
        <taxon>Cyprinodontiformes</taxon>
        <taxon>Goodeidae</taxon>
        <taxon>Ameca</taxon>
    </lineage>
</organism>
<proteinExistence type="predicted"/>
<name>A0ABV0ZQ64_9TELE</name>
<feature type="region of interest" description="Disordered" evidence="1">
    <location>
        <begin position="1"/>
        <end position="112"/>
    </location>
</feature>
<dbReference type="Proteomes" id="UP001469553">
    <property type="component" value="Unassembled WGS sequence"/>
</dbReference>
<gene>
    <name evidence="2" type="ORF">AMECASPLE_023786</name>
</gene>
<feature type="compositionally biased region" description="Basic residues" evidence="1">
    <location>
        <begin position="89"/>
        <end position="107"/>
    </location>
</feature>
<protein>
    <submittedName>
        <fullName evidence="2">Uncharacterized protein</fullName>
    </submittedName>
</protein>
<accession>A0ABV0ZQ64</accession>